<evidence type="ECO:0008006" key="7">
    <source>
        <dbReference type="Google" id="ProtNLM"/>
    </source>
</evidence>
<dbReference type="CDD" id="cd11660">
    <property type="entry name" value="SANT_TRF"/>
    <property type="match status" value="2"/>
</dbReference>
<feature type="compositionally biased region" description="Basic and acidic residues" evidence="2">
    <location>
        <begin position="307"/>
        <end position="319"/>
    </location>
</feature>
<dbReference type="InterPro" id="IPR017930">
    <property type="entry name" value="Myb_dom"/>
</dbReference>
<proteinExistence type="predicted"/>
<keyword evidence="6" id="KW-1185">Reference proteome</keyword>
<feature type="compositionally biased region" description="Polar residues" evidence="2">
    <location>
        <begin position="478"/>
        <end position="487"/>
    </location>
</feature>
<comment type="caution">
    <text evidence="5">The sequence shown here is derived from an EMBL/GenBank/DDBJ whole genome shotgun (WGS) entry which is preliminary data.</text>
</comment>
<dbReference type="InterPro" id="IPR052450">
    <property type="entry name" value="TRBD-Containing_Protein"/>
</dbReference>
<dbReference type="Gene3D" id="1.10.10.60">
    <property type="entry name" value="Homeodomain-like"/>
    <property type="match status" value="2"/>
</dbReference>
<feature type="domain" description="Myb-like" evidence="3">
    <location>
        <begin position="245"/>
        <end position="298"/>
    </location>
</feature>
<dbReference type="SMART" id="SM00717">
    <property type="entry name" value="SANT"/>
    <property type="match status" value="2"/>
</dbReference>
<evidence type="ECO:0000313" key="5">
    <source>
        <dbReference type="EMBL" id="ROW10099.1"/>
    </source>
</evidence>
<dbReference type="OrthoDB" id="608866at2759"/>
<keyword evidence="1" id="KW-0539">Nucleus</keyword>
<dbReference type="EMBL" id="LKEA01000003">
    <property type="protein sequence ID" value="ROW10099.1"/>
    <property type="molecule type" value="Genomic_DNA"/>
</dbReference>
<sequence length="583" mass="64934">MATIEPRLMHLLNESNSPETSAYPAPDLPPIQSFSSFAKSSNFSLPPLEPDASHHGRSEQQQASSSSRAPQHIPPLASITEEYNGRYPDGGGLRHTGGGISLRMLYDNPEVNESQLSLNHILDDAHEPPLLAEDASTKKRQRALTVKDDIMHLPQPLKKQKSAQNIVPPIINGLYEPPPNAAVFPPIALEDNDPATNINTFREFNNALMNNTEPEACEKVTAPPPLQEPTTVSEADKALPKVKRKAAKPRRKWSEEETKDLLLGVDKYGVGKWTSILEDPAYNFNGRTAGDLKDRFRTCCPDELRVSHSKSKESLHQEHSASAPPTETKSKGKSKTALLLEDILADPEEVDNPPGKEDTQCTSSSPGQPNQQDSDSTAKPKKSRAHRKKLEDLQKMGIHGPFKKSHRRERRPFTQQDDDQILEGLRLYGPAWTKIQRDPRFDLSSRQPTDLRDRVRNKYPDTYKQIEERQIQAKESGPSRTNSNLLEPSVNTMMNENSLMTLEPHLNRSGSREDMMVHKWSGAQTLPHASTAVNNSFSELPGLDSFTREQTLDGEVGDVGEQSNSTAFIGNLEAMDISRLLLD</sequence>
<evidence type="ECO:0000256" key="2">
    <source>
        <dbReference type="SAM" id="MobiDB-lite"/>
    </source>
</evidence>
<dbReference type="Pfam" id="PF00249">
    <property type="entry name" value="Myb_DNA-binding"/>
    <property type="match status" value="1"/>
</dbReference>
<feature type="compositionally biased region" description="Low complexity" evidence="2">
    <location>
        <begin position="33"/>
        <end position="44"/>
    </location>
</feature>
<evidence type="ECO:0000313" key="6">
    <source>
        <dbReference type="Proteomes" id="UP000283895"/>
    </source>
</evidence>
<dbReference type="PROSITE" id="PS50090">
    <property type="entry name" value="MYB_LIKE"/>
    <property type="match status" value="1"/>
</dbReference>
<dbReference type="InterPro" id="IPR009057">
    <property type="entry name" value="Homeodomain-like_sf"/>
</dbReference>
<feature type="compositionally biased region" description="Polar residues" evidence="2">
    <location>
        <begin position="360"/>
        <end position="377"/>
    </location>
</feature>
<feature type="compositionally biased region" description="Basic residues" evidence="2">
    <location>
        <begin position="401"/>
        <end position="410"/>
    </location>
</feature>
<evidence type="ECO:0000259" key="3">
    <source>
        <dbReference type="PROSITE" id="PS50090"/>
    </source>
</evidence>
<feature type="domain" description="HTH myb-type" evidence="4">
    <location>
        <begin position="245"/>
        <end position="304"/>
    </location>
</feature>
<feature type="compositionally biased region" description="Basic residues" evidence="2">
    <location>
        <begin position="240"/>
        <end position="251"/>
    </location>
</feature>
<gene>
    <name evidence="5" type="ORF">VMCG_02133</name>
</gene>
<feature type="region of interest" description="Disordered" evidence="2">
    <location>
        <begin position="307"/>
        <end position="421"/>
    </location>
</feature>
<reference evidence="5 6" key="1">
    <citation type="submission" date="2015-09" db="EMBL/GenBank/DDBJ databases">
        <title>Host preference determinants of Valsa canker pathogens revealed by comparative genomics.</title>
        <authorList>
            <person name="Yin Z."/>
            <person name="Huang L."/>
        </authorList>
    </citation>
    <scope>NUCLEOTIDE SEQUENCE [LARGE SCALE GENOMIC DNA]</scope>
    <source>
        <strain evidence="5 6">03-1</strain>
    </source>
</reference>
<feature type="compositionally biased region" description="Basic and acidic residues" evidence="2">
    <location>
        <begin position="462"/>
        <end position="472"/>
    </location>
</feature>
<dbReference type="InterPro" id="IPR001005">
    <property type="entry name" value="SANT/Myb"/>
</dbReference>
<organism evidence="5 6">
    <name type="scientific">Cytospora schulzeri</name>
    <dbReference type="NCBI Taxonomy" id="448051"/>
    <lineage>
        <taxon>Eukaryota</taxon>
        <taxon>Fungi</taxon>
        <taxon>Dikarya</taxon>
        <taxon>Ascomycota</taxon>
        <taxon>Pezizomycotina</taxon>
        <taxon>Sordariomycetes</taxon>
        <taxon>Sordariomycetidae</taxon>
        <taxon>Diaporthales</taxon>
        <taxon>Cytosporaceae</taxon>
        <taxon>Cytospora</taxon>
    </lineage>
</organism>
<name>A0A423X2N3_9PEZI</name>
<accession>A0A423X2N3</accession>
<feature type="region of interest" description="Disordered" evidence="2">
    <location>
        <begin position="1"/>
        <end position="78"/>
    </location>
</feature>
<dbReference type="PANTHER" id="PTHR46734:SF1">
    <property type="entry name" value="TELOMERIC REPEAT-BINDING FACTOR 1"/>
    <property type="match status" value="1"/>
</dbReference>
<feature type="region of interest" description="Disordered" evidence="2">
    <location>
        <begin position="462"/>
        <end position="487"/>
    </location>
</feature>
<protein>
    <recommendedName>
        <fullName evidence="7">Myb-like domain-containing protein</fullName>
    </recommendedName>
</protein>
<dbReference type="PANTHER" id="PTHR46734">
    <property type="entry name" value="TELOMERIC REPEAT-BINDING FACTOR 1 TERF1"/>
    <property type="match status" value="1"/>
</dbReference>
<dbReference type="Proteomes" id="UP000283895">
    <property type="component" value="Unassembled WGS sequence"/>
</dbReference>
<dbReference type="PROSITE" id="PS51294">
    <property type="entry name" value="HTH_MYB"/>
    <property type="match status" value="1"/>
</dbReference>
<dbReference type="SUPFAM" id="SSF46689">
    <property type="entry name" value="Homeodomain-like"/>
    <property type="match status" value="2"/>
</dbReference>
<feature type="region of interest" description="Disordered" evidence="2">
    <location>
        <begin position="221"/>
        <end position="255"/>
    </location>
</feature>
<feature type="compositionally biased region" description="Low complexity" evidence="2">
    <location>
        <begin position="59"/>
        <end position="71"/>
    </location>
</feature>
<evidence type="ECO:0000256" key="1">
    <source>
        <dbReference type="ARBA" id="ARBA00023242"/>
    </source>
</evidence>
<evidence type="ECO:0000259" key="4">
    <source>
        <dbReference type="PROSITE" id="PS51294"/>
    </source>
</evidence>
<dbReference type="STRING" id="356882.A0A423X2N3"/>
<dbReference type="AlphaFoldDB" id="A0A423X2N3"/>
<feature type="compositionally biased region" description="Basic residues" evidence="2">
    <location>
        <begin position="379"/>
        <end position="388"/>
    </location>
</feature>